<dbReference type="CDD" id="cd12148">
    <property type="entry name" value="fungal_TF_MHR"/>
    <property type="match status" value="1"/>
</dbReference>
<dbReference type="Proteomes" id="UP000309076">
    <property type="component" value="Unassembled WGS sequence"/>
</dbReference>
<proteinExistence type="predicted"/>
<evidence type="ECO:0008006" key="4">
    <source>
        <dbReference type="Google" id="ProtNLM"/>
    </source>
</evidence>
<gene>
    <name evidence="2" type="ORF">D6D21_08930</name>
</gene>
<protein>
    <recommendedName>
        <fullName evidence="4">Transcription factor domain-containing protein</fullName>
    </recommendedName>
</protein>
<dbReference type="EMBL" id="QZAM01000260">
    <property type="protein sequence ID" value="THW35971.1"/>
    <property type="molecule type" value="Genomic_DNA"/>
</dbReference>
<dbReference type="PANTHER" id="PTHR31668">
    <property type="entry name" value="GLUCOSE TRANSPORT TRANSCRIPTION REGULATOR RGT1-RELATED-RELATED"/>
    <property type="match status" value="1"/>
</dbReference>
<evidence type="ECO:0000313" key="2">
    <source>
        <dbReference type="EMBL" id="THW35971.1"/>
    </source>
</evidence>
<reference evidence="2 3" key="1">
    <citation type="submission" date="2018-10" db="EMBL/GenBank/DDBJ databases">
        <title>Fifty Aureobasidium pullulans genomes reveal a recombining polyextremotolerant generalist.</title>
        <authorList>
            <person name="Gostincar C."/>
            <person name="Turk M."/>
            <person name="Zajc J."/>
            <person name="Gunde-Cimerman N."/>
        </authorList>
    </citation>
    <scope>NUCLEOTIDE SEQUENCE [LARGE SCALE GENOMIC DNA]</scope>
    <source>
        <strain evidence="2 3">EXF-10796</strain>
    </source>
</reference>
<dbReference type="PANTHER" id="PTHR31668:SF29">
    <property type="entry name" value="ZN(2)-C6 FUNGAL-TYPE DOMAIN-CONTAINING PROTEIN"/>
    <property type="match status" value="1"/>
</dbReference>
<evidence type="ECO:0000256" key="1">
    <source>
        <dbReference type="ARBA" id="ARBA00023242"/>
    </source>
</evidence>
<accession>A0AB74ILP8</accession>
<dbReference type="InterPro" id="IPR050797">
    <property type="entry name" value="Carb_Metab_Trans_Reg"/>
</dbReference>
<dbReference type="AlphaFoldDB" id="A0AB74ILP8"/>
<sequence>MPLFKSSMLAQWLDGPLGPNERSMLLAISALVVTFLCGRSESIIGNRQWDTVARFCIAKSLSVRSEYDFVLDSSVSTLLASFFIAIAYFELHDSHHTWFYLREAITLAQALGLHTSKYYDGMNSADALYSRRIYDILFVTERSFAIARHKPVLLLHPLDPSQGVSGEEHENTSEIDVGFRQLVRVYSQLEVEFLDVWSQQGSVNQGLARRHGRLELSQECDALAEIQKADILVTQHWLELVFWTAALQQSELSSTAVSRSKSFYYPEDLASSLLCVTASLSVKSIEIHGLGMFEKIYDVGNALADLMDCSTTITGSMHDMAQNLDRLRAVCQLLSLTPNSYLKFAVPLGRRVAEAFDHSYCSAHNTLPITYITDQCEASEQEIEATS</sequence>
<evidence type="ECO:0000313" key="3">
    <source>
        <dbReference type="Proteomes" id="UP000309076"/>
    </source>
</evidence>
<name>A0AB74ILP8_AURPU</name>
<comment type="caution">
    <text evidence="2">The sequence shown here is derived from an EMBL/GenBank/DDBJ whole genome shotgun (WGS) entry which is preliminary data.</text>
</comment>
<organism evidence="2 3">
    <name type="scientific">Aureobasidium pullulans</name>
    <name type="common">Black yeast</name>
    <name type="synonym">Pullularia pullulans</name>
    <dbReference type="NCBI Taxonomy" id="5580"/>
    <lineage>
        <taxon>Eukaryota</taxon>
        <taxon>Fungi</taxon>
        <taxon>Dikarya</taxon>
        <taxon>Ascomycota</taxon>
        <taxon>Pezizomycotina</taxon>
        <taxon>Dothideomycetes</taxon>
        <taxon>Dothideomycetidae</taxon>
        <taxon>Dothideales</taxon>
        <taxon>Saccotheciaceae</taxon>
        <taxon>Aureobasidium</taxon>
    </lineage>
</organism>
<keyword evidence="1" id="KW-0539">Nucleus</keyword>